<evidence type="ECO:0000256" key="4">
    <source>
        <dbReference type="ARBA" id="ARBA00022824"/>
    </source>
</evidence>
<dbReference type="InParanoid" id="A0A7N4PUF1"/>
<dbReference type="PROSITE" id="PS51228">
    <property type="entry name" value="ACB_2"/>
    <property type="match status" value="1"/>
</dbReference>
<dbReference type="GO" id="GO:0005794">
    <property type="term" value="C:Golgi apparatus"/>
    <property type="evidence" value="ECO:0007669"/>
    <property type="project" value="UniProtKB-SubCell"/>
</dbReference>
<dbReference type="Pfam" id="PF00887">
    <property type="entry name" value="ACBP"/>
    <property type="match status" value="1"/>
</dbReference>
<gene>
    <name evidence="9" type="primary">DBI</name>
</gene>
<dbReference type="CTD" id="1622"/>
<dbReference type="OrthoDB" id="346910at2759"/>
<dbReference type="Proteomes" id="UP000007648">
    <property type="component" value="Unassembled WGS sequence"/>
</dbReference>
<evidence type="ECO:0000256" key="3">
    <source>
        <dbReference type="ARBA" id="ARBA00022448"/>
    </source>
</evidence>
<dbReference type="GO" id="GO:0006631">
    <property type="term" value="P:fatty acid metabolic process"/>
    <property type="evidence" value="ECO:0007669"/>
    <property type="project" value="TreeGrafter"/>
</dbReference>
<feature type="domain" description="ACB" evidence="8">
    <location>
        <begin position="2"/>
        <end position="87"/>
    </location>
</feature>
<evidence type="ECO:0000256" key="5">
    <source>
        <dbReference type="ARBA" id="ARBA00023034"/>
    </source>
</evidence>
<dbReference type="KEGG" id="shr:100923587"/>
<dbReference type="GO" id="GO:0000062">
    <property type="term" value="F:fatty-acyl-CoA binding"/>
    <property type="evidence" value="ECO:0007669"/>
    <property type="project" value="InterPro"/>
</dbReference>
<organism evidence="9 10">
    <name type="scientific">Sarcophilus harrisii</name>
    <name type="common">Tasmanian devil</name>
    <name type="synonym">Sarcophilus laniarius</name>
    <dbReference type="NCBI Taxonomy" id="9305"/>
    <lineage>
        <taxon>Eukaryota</taxon>
        <taxon>Metazoa</taxon>
        <taxon>Chordata</taxon>
        <taxon>Craniata</taxon>
        <taxon>Vertebrata</taxon>
        <taxon>Euteleostomi</taxon>
        <taxon>Mammalia</taxon>
        <taxon>Metatheria</taxon>
        <taxon>Dasyuromorphia</taxon>
        <taxon>Dasyuridae</taxon>
        <taxon>Sarcophilus</taxon>
    </lineage>
</organism>
<dbReference type="InterPro" id="IPR014352">
    <property type="entry name" value="FERM/acyl-CoA-bd_prot_sf"/>
</dbReference>
<evidence type="ECO:0000256" key="7">
    <source>
        <dbReference type="ARBA" id="ARBA00039735"/>
    </source>
</evidence>
<dbReference type="Gene3D" id="1.20.80.10">
    <property type="match status" value="1"/>
</dbReference>
<dbReference type="GO" id="GO:0005783">
    <property type="term" value="C:endoplasmic reticulum"/>
    <property type="evidence" value="ECO:0007669"/>
    <property type="project" value="UniProtKB-SubCell"/>
</dbReference>
<dbReference type="GeneTree" id="ENSGT00940000154846"/>
<sequence length="87" mass="10094">MSQAEFERAAEEVKNLKAKPNDEEMLFIYSHYKQATVGDINTERPGMMDFRGKAKWDSWNSLKGKSKEEAMKAYIAKVEELKKKYGI</sequence>
<name>A0A7N4PUF1_SARHA</name>
<proteinExistence type="predicted"/>
<dbReference type="RefSeq" id="XP_003763843.1">
    <property type="nucleotide sequence ID" value="XM_003763795.4"/>
</dbReference>
<protein>
    <recommendedName>
        <fullName evidence="7">Acyl-CoA-binding protein</fullName>
    </recommendedName>
</protein>
<accession>A0A7N4PUF1</accession>
<evidence type="ECO:0000313" key="10">
    <source>
        <dbReference type="Proteomes" id="UP000007648"/>
    </source>
</evidence>
<reference evidence="9 10" key="1">
    <citation type="journal article" date="2011" name="Proc. Natl. Acad. Sci. U.S.A.">
        <title>Genetic diversity and population structure of the endangered marsupial Sarcophilus harrisii (Tasmanian devil).</title>
        <authorList>
            <person name="Miller W."/>
            <person name="Hayes V.M."/>
            <person name="Ratan A."/>
            <person name="Petersen D.C."/>
            <person name="Wittekindt N.E."/>
            <person name="Miller J."/>
            <person name="Walenz B."/>
            <person name="Knight J."/>
            <person name="Qi J."/>
            <person name="Zhao F."/>
            <person name="Wang Q."/>
            <person name="Bedoya-Reina O.C."/>
            <person name="Katiyar N."/>
            <person name="Tomsho L.P."/>
            <person name="Kasson L.M."/>
            <person name="Hardie R.A."/>
            <person name="Woodbridge P."/>
            <person name="Tindall E.A."/>
            <person name="Bertelsen M.F."/>
            <person name="Dixon D."/>
            <person name="Pyecroft S."/>
            <person name="Helgen K.M."/>
            <person name="Lesk A.M."/>
            <person name="Pringle T.H."/>
            <person name="Patterson N."/>
            <person name="Zhang Y."/>
            <person name="Kreiss A."/>
            <person name="Woods G.M."/>
            <person name="Jones M.E."/>
            <person name="Schuster S.C."/>
        </authorList>
    </citation>
    <scope>NUCLEOTIDE SEQUENCE [LARGE SCALE GENOMIC DNA]</scope>
</reference>
<dbReference type="InterPro" id="IPR000582">
    <property type="entry name" value="Acyl-CoA-binding_protein"/>
</dbReference>
<dbReference type="PANTHER" id="PTHR23310:SF54">
    <property type="entry name" value="ACYL-COA-BINDING PROTEIN"/>
    <property type="match status" value="1"/>
</dbReference>
<dbReference type="PRINTS" id="PR00689">
    <property type="entry name" value="ACOABINDINGP"/>
</dbReference>
<dbReference type="CDD" id="cd00435">
    <property type="entry name" value="ACBP"/>
    <property type="match status" value="1"/>
</dbReference>
<comment type="subcellular location">
    <subcellularLocation>
        <location evidence="1">Endoplasmic reticulum</location>
    </subcellularLocation>
    <subcellularLocation>
        <location evidence="2">Golgi apparatus</location>
    </subcellularLocation>
</comment>
<reference evidence="9" key="2">
    <citation type="submission" date="2025-08" db="UniProtKB">
        <authorList>
            <consortium name="Ensembl"/>
        </authorList>
    </citation>
    <scope>IDENTIFICATION</scope>
</reference>
<evidence type="ECO:0000313" key="9">
    <source>
        <dbReference type="Ensembl" id="ENSSHAP00000042712.1"/>
    </source>
</evidence>
<dbReference type="GeneID" id="100923587"/>
<keyword evidence="3" id="KW-0813">Transport</keyword>
<keyword evidence="4" id="KW-0256">Endoplasmic reticulum</keyword>
<evidence type="ECO:0000256" key="1">
    <source>
        <dbReference type="ARBA" id="ARBA00004240"/>
    </source>
</evidence>
<dbReference type="SUPFAM" id="SSF47027">
    <property type="entry name" value="Acyl-CoA binding protein"/>
    <property type="match status" value="1"/>
</dbReference>
<evidence type="ECO:0000256" key="6">
    <source>
        <dbReference type="ARBA" id="ARBA00023121"/>
    </source>
</evidence>
<dbReference type="Ensembl" id="ENSSHAT00000045047.1">
    <property type="protein sequence ID" value="ENSSHAP00000042712.1"/>
    <property type="gene ID" value="ENSSHAG00000025578.1"/>
</dbReference>
<evidence type="ECO:0000256" key="2">
    <source>
        <dbReference type="ARBA" id="ARBA00004555"/>
    </source>
</evidence>
<dbReference type="InterPro" id="IPR035984">
    <property type="entry name" value="Acyl-CoA-binding_sf"/>
</dbReference>
<keyword evidence="10" id="KW-1185">Reference proteome</keyword>
<dbReference type="PANTHER" id="PTHR23310">
    <property type="entry name" value="ACYL-COA-BINDING PROTEIN, ACBP"/>
    <property type="match status" value="1"/>
</dbReference>
<dbReference type="FunFam" id="1.20.80.10:FF:000010">
    <property type="entry name" value="Acyl-CoA-binding domain-containing protein 5"/>
    <property type="match status" value="1"/>
</dbReference>
<keyword evidence="6" id="KW-0446">Lipid-binding</keyword>
<keyword evidence="5" id="KW-0333">Golgi apparatus</keyword>
<reference evidence="9" key="3">
    <citation type="submission" date="2025-09" db="UniProtKB">
        <authorList>
            <consortium name="Ensembl"/>
        </authorList>
    </citation>
    <scope>IDENTIFICATION</scope>
</reference>
<dbReference type="AlphaFoldDB" id="A0A7N4PUF1"/>
<evidence type="ECO:0000259" key="8">
    <source>
        <dbReference type="PROSITE" id="PS51228"/>
    </source>
</evidence>
<dbReference type="FunCoup" id="A0A7N4PUF1">
    <property type="interactions" value="1029"/>
</dbReference>